<name>A0A8J4DSB2_9ACTN</name>
<accession>A0A8J4DSB2</accession>
<evidence type="ECO:0000256" key="1">
    <source>
        <dbReference type="SAM" id="MobiDB-lite"/>
    </source>
</evidence>
<sequence>MEQAVHTPEETTVADEPPLLLHPRRPGTAAVGIDDRHYPVLTADGRIALEPGETILWQGRAEIAEYRYSEGMDRHDVRWTLPAACDVTVTDRRLAFTCRRGLAVTPPDGAWRAALRLARSVTRRRRTLSAGQVRWQWPSRLYVKRGVLLLVMGAYRVNGLPTLALSGWRTDPQPVANTIRAAVARYRLDNAETLGVDPAEAAALRERIDAPVFAAGSSQASNLPGPLLFGFLDAAEYRRPDAAELASPAGAPGQEDR</sequence>
<comment type="caution">
    <text evidence="2">The sequence shown here is derived from an EMBL/GenBank/DDBJ whole genome shotgun (WGS) entry which is preliminary data.</text>
</comment>
<keyword evidence="3" id="KW-1185">Reference proteome</keyword>
<organism evidence="2 3">
    <name type="scientific">Virgisporangium aliadipatigenens</name>
    <dbReference type="NCBI Taxonomy" id="741659"/>
    <lineage>
        <taxon>Bacteria</taxon>
        <taxon>Bacillati</taxon>
        <taxon>Actinomycetota</taxon>
        <taxon>Actinomycetes</taxon>
        <taxon>Micromonosporales</taxon>
        <taxon>Micromonosporaceae</taxon>
        <taxon>Virgisporangium</taxon>
    </lineage>
</organism>
<gene>
    <name evidence="2" type="ORF">Val02_45690</name>
</gene>
<dbReference type="RefSeq" id="WP_203901191.1">
    <property type="nucleotide sequence ID" value="NZ_BOPF01000016.1"/>
</dbReference>
<dbReference type="Proteomes" id="UP000619260">
    <property type="component" value="Unassembled WGS sequence"/>
</dbReference>
<evidence type="ECO:0000313" key="2">
    <source>
        <dbReference type="EMBL" id="GIJ47683.1"/>
    </source>
</evidence>
<evidence type="ECO:0000313" key="3">
    <source>
        <dbReference type="Proteomes" id="UP000619260"/>
    </source>
</evidence>
<proteinExistence type="predicted"/>
<dbReference type="EMBL" id="BOPF01000016">
    <property type="protein sequence ID" value="GIJ47683.1"/>
    <property type="molecule type" value="Genomic_DNA"/>
</dbReference>
<feature type="region of interest" description="Disordered" evidence="1">
    <location>
        <begin position="1"/>
        <end position="26"/>
    </location>
</feature>
<dbReference type="AlphaFoldDB" id="A0A8J4DSB2"/>
<reference evidence="2" key="1">
    <citation type="submission" date="2021-01" db="EMBL/GenBank/DDBJ databases">
        <title>Whole genome shotgun sequence of Virgisporangium aliadipatigenens NBRC 105644.</title>
        <authorList>
            <person name="Komaki H."/>
            <person name="Tamura T."/>
        </authorList>
    </citation>
    <scope>NUCLEOTIDE SEQUENCE</scope>
    <source>
        <strain evidence="2">NBRC 105644</strain>
    </source>
</reference>
<protein>
    <submittedName>
        <fullName evidence="2">Uncharacterized protein</fullName>
    </submittedName>
</protein>